<reference evidence="1" key="1">
    <citation type="journal article" date="2015" name="Nature">
        <title>Complex archaea that bridge the gap between prokaryotes and eukaryotes.</title>
        <authorList>
            <person name="Spang A."/>
            <person name="Saw J.H."/>
            <person name="Jorgensen S.L."/>
            <person name="Zaremba-Niedzwiedzka K."/>
            <person name="Martijn J."/>
            <person name="Lind A.E."/>
            <person name="van Eijk R."/>
            <person name="Schleper C."/>
            <person name="Guy L."/>
            <person name="Ettema T.J."/>
        </authorList>
    </citation>
    <scope>NUCLEOTIDE SEQUENCE</scope>
</reference>
<protein>
    <submittedName>
        <fullName evidence="1">Uncharacterized protein</fullName>
    </submittedName>
</protein>
<sequence length="88" mass="10068">MHHVLSHMNPGRYLLWSGALREGLPVRVLLHEAYEENDTDLATVTQNAEVHFKVETDEGILWVPVSNNEVWLEAIATAQAHRKQAFHE</sequence>
<accession>A0A0F9RLH6</accession>
<comment type="caution">
    <text evidence="1">The sequence shown here is derived from an EMBL/GenBank/DDBJ whole genome shotgun (WGS) entry which is preliminary data.</text>
</comment>
<dbReference type="EMBL" id="LAZR01001102">
    <property type="protein sequence ID" value="KKN50642.1"/>
    <property type="molecule type" value="Genomic_DNA"/>
</dbReference>
<name>A0A0F9RLH6_9ZZZZ</name>
<gene>
    <name evidence="1" type="ORF">LCGC14_0630690</name>
</gene>
<evidence type="ECO:0000313" key="1">
    <source>
        <dbReference type="EMBL" id="KKN50642.1"/>
    </source>
</evidence>
<organism evidence="1">
    <name type="scientific">marine sediment metagenome</name>
    <dbReference type="NCBI Taxonomy" id="412755"/>
    <lineage>
        <taxon>unclassified sequences</taxon>
        <taxon>metagenomes</taxon>
        <taxon>ecological metagenomes</taxon>
    </lineage>
</organism>
<dbReference type="AlphaFoldDB" id="A0A0F9RLH6"/>
<proteinExistence type="predicted"/>